<feature type="transmembrane region" description="Helical" evidence="6">
    <location>
        <begin position="91"/>
        <end position="112"/>
    </location>
</feature>
<feature type="transmembrane region" description="Helical" evidence="6">
    <location>
        <begin position="26"/>
        <end position="43"/>
    </location>
</feature>
<feature type="transmembrane region" description="Helical" evidence="6">
    <location>
        <begin position="50"/>
        <end position="71"/>
    </location>
</feature>
<proteinExistence type="predicted"/>
<protein>
    <submittedName>
        <fullName evidence="7">ABC transporter permease</fullName>
    </submittedName>
</protein>
<dbReference type="PANTHER" id="PTHR34857:SF2">
    <property type="entry name" value="SLL0384 PROTEIN"/>
    <property type="match status" value="1"/>
</dbReference>
<evidence type="ECO:0000256" key="3">
    <source>
        <dbReference type="ARBA" id="ARBA00022692"/>
    </source>
</evidence>
<gene>
    <name evidence="7" type="ORF">HGG74_10020</name>
</gene>
<keyword evidence="4 6" id="KW-1133">Transmembrane helix</keyword>
<evidence type="ECO:0000256" key="2">
    <source>
        <dbReference type="ARBA" id="ARBA00022475"/>
    </source>
</evidence>
<dbReference type="InterPro" id="IPR051611">
    <property type="entry name" value="ECF_transporter_component"/>
</dbReference>
<dbReference type="PANTHER" id="PTHR34857">
    <property type="entry name" value="SLL0384 PROTEIN"/>
    <property type="match status" value="1"/>
</dbReference>
<comment type="subcellular location">
    <subcellularLocation>
        <location evidence="1">Membrane</location>
        <topology evidence="1">Multi-pass membrane protein</topology>
    </subcellularLocation>
</comment>
<dbReference type="Proteomes" id="UP000544090">
    <property type="component" value="Unassembled WGS sequence"/>
</dbReference>
<keyword evidence="8" id="KW-1185">Reference proteome</keyword>
<comment type="caution">
    <text evidence="7">The sequence shown here is derived from an EMBL/GenBank/DDBJ whole genome shotgun (WGS) entry which is preliminary data.</text>
</comment>
<dbReference type="CDD" id="cd16914">
    <property type="entry name" value="EcfT"/>
    <property type="match status" value="1"/>
</dbReference>
<dbReference type="EMBL" id="JAAZSQ010000008">
    <property type="protein sequence ID" value="NKX54869.1"/>
    <property type="molecule type" value="Genomic_DNA"/>
</dbReference>
<reference evidence="7 8" key="1">
    <citation type="submission" date="2020-04" db="EMBL/GenBank/DDBJ databases">
        <title>Arthrobacter sp. nov.</title>
        <authorList>
            <person name="Liu S."/>
        </authorList>
    </citation>
    <scope>NUCLEOTIDE SEQUENCE [LARGE SCALE GENOMIC DNA]</scope>
    <source>
        <strain evidence="7 8">E918</strain>
    </source>
</reference>
<keyword evidence="2" id="KW-1003">Cell membrane</keyword>
<feature type="transmembrane region" description="Helical" evidence="6">
    <location>
        <begin position="223"/>
        <end position="241"/>
    </location>
</feature>
<dbReference type="InterPro" id="IPR003339">
    <property type="entry name" value="ABC/ECF_trnsptr_transmembrane"/>
</dbReference>
<accession>A0A7X6HEQ2</accession>
<dbReference type="RefSeq" id="WP_168486216.1">
    <property type="nucleotide sequence ID" value="NZ_JAAZSQ010000008.1"/>
</dbReference>
<keyword evidence="3 6" id="KW-0812">Transmembrane</keyword>
<evidence type="ECO:0000256" key="1">
    <source>
        <dbReference type="ARBA" id="ARBA00004141"/>
    </source>
</evidence>
<evidence type="ECO:0000256" key="6">
    <source>
        <dbReference type="SAM" id="Phobius"/>
    </source>
</evidence>
<name>A0A7X6HEQ2_9MICC</name>
<evidence type="ECO:0000256" key="4">
    <source>
        <dbReference type="ARBA" id="ARBA00022989"/>
    </source>
</evidence>
<dbReference type="AlphaFoldDB" id="A0A7X6HEQ2"/>
<keyword evidence="5 6" id="KW-0472">Membrane</keyword>
<dbReference type="GO" id="GO:0005886">
    <property type="term" value="C:plasma membrane"/>
    <property type="evidence" value="ECO:0007669"/>
    <property type="project" value="UniProtKB-ARBA"/>
</dbReference>
<sequence>MTGLHPFTGLALAASAVAVTLAASQWWLSLGMAAAALVLGALAGTARRLAVLSAAVLAPLWLSQLMVHALFDRTGSHVLAAAGPVRVTAEGLAAAGGLGLRTAAFVLVFLLYSLTVDRAGLIRTLDAAGIPAQLGYILAAALALVPATADRLRAIAAAQAVRGAGGRGVAARLRTARLRAVPLVLSAVQDAAERSVHLQLRGFPAGKDRTQYRSLVFRPWERTVSVLAPCLAAAAVVLLVLPRGA</sequence>
<dbReference type="Pfam" id="PF02361">
    <property type="entry name" value="CbiQ"/>
    <property type="match status" value="1"/>
</dbReference>
<evidence type="ECO:0000313" key="8">
    <source>
        <dbReference type="Proteomes" id="UP000544090"/>
    </source>
</evidence>
<organism evidence="7 8">
    <name type="scientific">Arthrobacter mobilis</name>
    <dbReference type="NCBI Taxonomy" id="2724944"/>
    <lineage>
        <taxon>Bacteria</taxon>
        <taxon>Bacillati</taxon>
        <taxon>Actinomycetota</taxon>
        <taxon>Actinomycetes</taxon>
        <taxon>Micrococcales</taxon>
        <taxon>Micrococcaceae</taxon>
        <taxon>Arthrobacter</taxon>
    </lineage>
</organism>
<evidence type="ECO:0000313" key="7">
    <source>
        <dbReference type="EMBL" id="NKX54869.1"/>
    </source>
</evidence>
<evidence type="ECO:0000256" key="5">
    <source>
        <dbReference type="ARBA" id="ARBA00023136"/>
    </source>
</evidence>